<dbReference type="InterPro" id="IPR014748">
    <property type="entry name" value="Enoyl-CoA_hydra_C"/>
</dbReference>
<dbReference type="InterPro" id="IPR029045">
    <property type="entry name" value="ClpP/crotonase-like_dom_sf"/>
</dbReference>
<dbReference type="SUPFAM" id="SSF52096">
    <property type="entry name" value="ClpP/crotonase"/>
    <property type="match status" value="1"/>
</dbReference>
<protein>
    <submittedName>
        <fullName evidence="3">Enoyl-CoA hydratase-related protein</fullName>
    </submittedName>
</protein>
<gene>
    <name evidence="3" type="ORF">LQ327_20770</name>
</gene>
<dbReference type="RefSeq" id="WP_230737267.1">
    <property type="nucleotide sequence ID" value="NZ_JAJNDB010000004.1"/>
</dbReference>
<dbReference type="PROSITE" id="PS00166">
    <property type="entry name" value="ENOYL_COA_HYDRATASE"/>
    <property type="match status" value="1"/>
</dbReference>
<evidence type="ECO:0000313" key="3">
    <source>
        <dbReference type="EMBL" id="MCD2195809.1"/>
    </source>
</evidence>
<dbReference type="InterPro" id="IPR018376">
    <property type="entry name" value="Enoyl-CoA_hyd/isom_CS"/>
</dbReference>
<dbReference type="Gene3D" id="3.90.226.10">
    <property type="entry name" value="2-enoyl-CoA Hydratase, Chain A, domain 1"/>
    <property type="match status" value="1"/>
</dbReference>
<name>A0ABS8PBY8_9PSEU</name>
<keyword evidence="4" id="KW-1185">Reference proteome</keyword>
<dbReference type="CDD" id="cd06558">
    <property type="entry name" value="crotonase-like"/>
    <property type="match status" value="1"/>
</dbReference>
<reference evidence="3 4" key="1">
    <citation type="submission" date="2021-11" db="EMBL/GenBank/DDBJ databases">
        <title>Draft genome sequence of Actinomycetospora sp. SF1 isolated from the rhizosphere soil.</title>
        <authorList>
            <person name="Duangmal K."/>
            <person name="Chantavorakit T."/>
        </authorList>
    </citation>
    <scope>NUCLEOTIDE SEQUENCE [LARGE SCALE GENOMIC DNA]</scope>
    <source>
        <strain evidence="3 4">TBRC 5722</strain>
    </source>
</reference>
<dbReference type="InterPro" id="IPR001753">
    <property type="entry name" value="Enoyl-CoA_hydra/iso"/>
</dbReference>
<evidence type="ECO:0000313" key="4">
    <source>
        <dbReference type="Proteomes" id="UP001199469"/>
    </source>
</evidence>
<dbReference type="PANTHER" id="PTHR43459">
    <property type="entry name" value="ENOYL-COA HYDRATASE"/>
    <property type="match status" value="1"/>
</dbReference>
<dbReference type="Pfam" id="PF00378">
    <property type="entry name" value="ECH_1"/>
    <property type="match status" value="1"/>
</dbReference>
<comment type="similarity">
    <text evidence="1 2">Belongs to the enoyl-CoA hydratase/isomerase family.</text>
</comment>
<dbReference type="Proteomes" id="UP001199469">
    <property type="component" value="Unassembled WGS sequence"/>
</dbReference>
<dbReference type="Gene3D" id="1.10.12.10">
    <property type="entry name" value="Lyase 2-enoyl-coa Hydratase, Chain A, domain 2"/>
    <property type="match status" value="1"/>
</dbReference>
<evidence type="ECO:0000256" key="1">
    <source>
        <dbReference type="ARBA" id="ARBA00005254"/>
    </source>
</evidence>
<comment type="caution">
    <text evidence="3">The sequence shown here is derived from an EMBL/GenBank/DDBJ whole genome shotgun (WGS) entry which is preliminary data.</text>
</comment>
<accession>A0ABS8PBY8</accession>
<organism evidence="3 4">
    <name type="scientific">Actinomycetospora endophytica</name>
    <dbReference type="NCBI Taxonomy" id="2291215"/>
    <lineage>
        <taxon>Bacteria</taxon>
        <taxon>Bacillati</taxon>
        <taxon>Actinomycetota</taxon>
        <taxon>Actinomycetes</taxon>
        <taxon>Pseudonocardiales</taxon>
        <taxon>Pseudonocardiaceae</taxon>
        <taxon>Actinomycetospora</taxon>
    </lineage>
</organism>
<dbReference type="PANTHER" id="PTHR43459:SF1">
    <property type="entry name" value="EG:BACN32G11.4 PROTEIN"/>
    <property type="match status" value="1"/>
</dbReference>
<proteinExistence type="inferred from homology"/>
<sequence length="266" mass="28061">MTDDAPDAGREVTWERRGSVGVVAINRPDRMNAVTPPMGQMLLDGFRALEGDPEVRSVILTGAGRSFCSGADVKAGIADPEAVLRDTWNPLIETMTSLRIPIIAAINGVAAGAGASLALASDLRVADGTARIQLSFVKVGLLPDTGATWLLPRLIGLGRANELAMLGGDVSASDALAWGLVNRVCDDGAAVPAAEEIARRFEGLPSSVAAVKAAHHRGLSTDLSDQLVHEASEQGRLRNHPDFDEAMAAFREKRRPEFAPRTPTLG</sequence>
<dbReference type="EMBL" id="JAJNDB010000004">
    <property type="protein sequence ID" value="MCD2195809.1"/>
    <property type="molecule type" value="Genomic_DNA"/>
</dbReference>
<evidence type="ECO:0000256" key="2">
    <source>
        <dbReference type="RuleBase" id="RU003707"/>
    </source>
</evidence>